<dbReference type="InterPro" id="IPR023753">
    <property type="entry name" value="FAD/NAD-binding_dom"/>
</dbReference>
<evidence type="ECO:0000256" key="2">
    <source>
        <dbReference type="ARBA" id="ARBA00009130"/>
    </source>
</evidence>
<dbReference type="SUPFAM" id="SSF51905">
    <property type="entry name" value="FAD/NAD(P)-binding domain"/>
    <property type="match status" value="2"/>
</dbReference>
<dbReference type="EMBL" id="CP009526">
    <property type="protein sequence ID" value="AKB49291.1"/>
    <property type="molecule type" value="Genomic_DNA"/>
</dbReference>
<feature type="domain" description="FAD/NAD(P)-binding" evidence="6">
    <location>
        <begin position="40"/>
        <end position="326"/>
    </location>
</feature>
<dbReference type="PRINTS" id="PR00411">
    <property type="entry name" value="PNDRDTASEI"/>
</dbReference>
<dbReference type="PRINTS" id="PR00368">
    <property type="entry name" value="FADPNR"/>
</dbReference>
<keyword evidence="4" id="KW-0274">FAD</keyword>
<reference evidence="7 8" key="1">
    <citation type="submission" date="2014-07" db="EMBL/GenBank/DDBJ databases">
        <title>Methanogenic archaea and the global carbon cycle.</title>
        <authorList>
            <person name="Henriksen J.R."/>
            <person name="Luke J."/>
            <person name="Reinhart S."/>
            <person name="Benedict M.N."/>
            <person name="Youngblut N.D."/>
            <person name="Metcalf M.E."/>
            <person name="Whitaker R.J."/>
            <person name="Metcalf W.W."/>
        </authorList>
    </citation>
    <scope>NUCLEOTIDE SEQUENCE [LARGE SCALE GENOMIC DNA]</scope>
    <source>
        <strain evidence="7 8">Wiesmoor</strain>
    </source>
</reference>
<dbReference type="AlphaFoldDB" id="A0A0E3LKC7"/>
<evidence type="ECO:0000313" key="7">
    <source>
        <dbReference type="EMBL" id="AKB49291.1"/>
    </source>
</evidence>
<dbReference type="GO" id="GO:0016491">
    <property type="term" value="F:oxidoreductase activity"/>
    <property type="evidence" value="ECO:0007669"/>
    <property type="project" value="InterPro"/>
</dbReference>
<organism evidence="7 8">
    <name type="scientific">Methanosarcina barkeri str. Wiesmoor</name>
    <dbReference type="NCBI Taxonomy" id="1434109"/>
    <lineage>
        <taxon>Archaea</taxon>
        <taxon>Methanobacteriati</taxon>
        <taxon>Methanobacteriota</taxon>
        <taxon>Stenosarchaea group</taxon>
        <taxon>Methanomicrobia</taxon>
        <taxon>Methanosarcinales</taxon>
        <taxon>Methanosarcinaceae</taxon>
        <taxon>Methanosarcina</taxon>
    </lineage>
</organism>
<dbReference type="SUPFAM" id="SSF55424">
    <property type="entry name" value="FAD/NAD-linked reductases, dimerisation (C-terminal) domain"/>
    <property type="match status" value="1"/>
</dbReference>
<dbReference type="Gene3D" id="3.50.50.60">
    <property type="entry name" value="FAD/NAD(P)-binding domain"/>
    <property type="match status" value="2"/>
</dbReference>
<keyword evidence="3" id="KW-0285">Flavoprotein</keyword>
<dbReference type="KEGG" id="mbw:MSBRW_0038"/>
<gene>
    <name evidence="7" type="ORF">MSBRW_0038</name>
</gene>
<comment type="similarity">
    <text evidence="2">Belongs to the class-III pyridine nucleotide-disulfide oxidoreductase family.</text>
</comment>
<comment type="cofactor">
    <cofactor evidence="1">
        <name>FAD</name>
        <dbReference type="ChEBI" id="CHEBI:57692"/>
    </cofactor>
</comment>
<dbReference type="InterPro" id="IPR036188">
    <property type="entry name" value="FAD/NAD-bd_sf"/>
</dbReference>
<accession>A0A0E3LKC7</accession>
<dbReference type="PATRIC" id="fig|1434109.4.peg.21"/>
<dbReference type="RefSeq" id="WP_011305981.1">
    <property type="nucleotide sequence ID" value="NZ_CP009526.1"/>
</dbReference>
<evidence type="ECO:0008006" key="9">
    <source>
        <dbReference type="Google" id="ProtNLM"/>
    </source>
</evidence>
<dbReference type="Pfam" id="PF07992">
    <property type="entry name" value="Pyr_redox_2"/>
    <property type="match status" value="1"/>
</dbReference>
<dbReference type="PANTHER" id="PTHR43429">
    <property type="entry name" value="PYRIDINE NUCLEOTIDE-DISULFIDE OXIDOREDUCTASE DOMAIN-CONTAINING"/>
    <property type="match status" value="1"/>
</dbReference>
<dbReference type="InterPro" id="IPR004099">
    <property type="entry name" value="Pyr_nucl-diS_OxRdtase_dimer"/>
</dbReference>
<evidence type="ECO:0000256" key="1">
    <source>
        <dbReference type="ARBA" id="ARBA00001974"/>
    </source>
</evidence>
<dbReference type="PANTHER" id="PTHR43429:SF3">
    <property type="entry name" value="NITRITE REDUCTASE [NAD(P)H]"/>
    <property type="match status" value="1"/>
</dbReference>
<dbReference type="HOGENOM" id="CLU_003291_1_3_2"/>
<dbReference type="InterPro" id="IPR050260">
    <property type="entry name" value="FAD-bd_OxRdtase"/>
</dbReference>
<evidence type="ECO:0000313" key="8">
    <source>
        <dbReference type="Proteomes" id="UP000033038"/>
    </source>
</evidence>
<proteinExistence type="inferred from homology"/>
<dbReference type="GeneID" id="24821422"/>
<dbReference type="Pfam" id="PF02852">
    <property type="entry name" value="Pyr_redox_dim"/>
    <property type="match status" value="1"/>
</dbReference>
<evidence type="ECO:0000256" key="4">
    <source>
        <dbReference type="ARBA" id="ARBA00022827"/>
    </source>
</evidence>
<protein>
    <recommendedName>
        <fullName evidence="9">NADH dehydrogenase</fullName>
    </recommendedName>
</protein>
<evidence type="ECO:0000259" key="6">
    <source>
        <dbReference type="Pfam" id="PF07992"/>
    </source>
</evidence>
<name>A0A0E3LKC7_METBA</name>
<evidence type="ECO:0000256" key="3">
    <source>
        <dbReference type="ARBA" id="ARBA00022630"/>
    </source>
</evidence>
<evidence type="ECO:0000259" key="5">
    <source>
        <dbReference type="Pfam" id="PF02852"/>
    </source>
</evidence>
<dbReference type="Proteomes" id="UP000033038">
    <property type="component" value="Chromosome"/>
</dbReference>
<feature type="domain" description="Pyridine nucleotide-disulphide oxidoreductase dimerisation" evidence="5">
    <location>
        <begin position="373"/>
        <end position="468"/>
    </location>
</feature>
<dbReference type="InterPro" id="IPR016156">
    <property type="entry name" value="FAD/NAD-linked_Rdtase_dimer_sf"/>
</dbReference>
<sequence>MGSDSGTESAVDEIQKAAKSDEKFQEAVSAQNLEKKDPIKVIIIGGGACGMAVATKIRRQSDFEITVISRDSHTAYSHCGIPFVLGREIKSFEKLIVKPKDFFKRNRIDVRLNECVSSIDLDLKVVRTGERTYPFDKLVIATGSLPFIPLTGSTNVLPYGVFTLRNLDDGVLFEKALKTVERVCIIGAGTIGIECAVALSRRGVKAILINRSKNLLSRQLDPDISEIIREHLESLGIEVISGELAVYPENFWKEKILYVGERQLPADLVLLASGVKPEVSLALEAGIEIGKAGGIIVNEILQVKAGDKAREEFLPYVYAGGECVEVTDLITGEAKLSQLGTTARHMADIIGNNITGKSTPLGPLANPWVAVAGDLQFGGVGITSKEAESHGIKINTGFSLSRTRASYYPGRKDLYIKLLFKDDILVGAQLAGGEGIKERIDALSLAIRKKTTIRDLLDLETCYTPPVSMLVDPLRLAVKATIRNIKEKKGKQIQEKEMEGKQIQEK</sequence>